<evidence type="ECO:0000259" key="9">
    <source>
        <dbReference type="Pfam" id="PF01488"/>
    </source>
</evidence>
<organism evidence="11">
    <name type="scientific">freshwater metagenome</name>
    <dbReference type="NCBI Taxonomy" id="449393"/>
    <lineage>
        <taxon>unclassified sequences</taxon>
        <taxon>metagenomes</taxon>
        <taxon>ecological metagenomes</taxon>
    </lineage>
</organism>
<dbReference type="EC" id="1.2.1.70" evidence="3"/>
<dbReference type="Pfam" id="PF05201">
    <property type="entry name" value="GlutR_N"/>
    <property type="match status" value="1"/>
</dbReference>
<evidence type="ECO:0000313" key="12">
    <source>
        <dbReference type="EMBL" id="CAB5052598.1"/>
    </source>
</evidence>
<dbReference type="EMBL" id="CAFBQH010000068">
    <property type="protein sequence ID" value="CAB5052598.1"/>
    <property type="molecule type" value="Genomic_DNA"/>
</dbReference>
<evidence type="ECO:0000259" key="10">
    <source>
        <dbReference type="Pfam" id="PF05201"/>
    </source>
</evidence>
<dbReference type="AlphaFoldDB" id="A0A6J6N081"/>
<dbReference type="Gene3D" id="3.40.50.720">
    <property type="entry name" value="NAD(P)-binding Rossmann-like Domain"/>
    <property type="match status" value="1"/>
</dbReference>
<gene>
    <name evidence="11" type="ORF">UFOPK2334_01074</name>
    <name evidence="12" type="ORF">UFOPK4293_01115</name>
</gene>
<dbReference type="UniPathway" id="UPA00251">
    <property type="reaction ID" value="UER00316"/>
</dbReference>
<comment type="catalytic activity">
    <reaction evidence="7">
        <text>(S)-4-amino-5-oxopentanoate + tRNA(Glu) + NADP(+) = L-glutamyl-tRNA(Glu) + NADPH + H(+)</text>
        <dbReference type="Rhea" id="RHEA:12344"/>
        <dbReference type="Rhea" id="RHEA-COMP:9663"/>
        <dbReference type="Rhea" id="RHEA-COMP:9680"/>
        <dbReference type="ChEBI" id="CHEBI:15378"/>
        <dbReference type="ChEBI" id="CHEBI:57501"/>
        <dbReference type="ChEBI" id="CHEBI:57783"/>
        <dbReference type="ChEBI" id="CHEBI:58349"/>
        <dbReference type="ChEBI" id="CHEBI:78442"/>
        <dbReference type="ChEBI" id="CHEBI:78520"/>
        <dbReference type="EC" id="1.2.1.70"/>
    </reaction>
</comment>
<evidence type="ECO:0000256" key="2">
    <source>
        <dbReference type="ARBA" id="ARBA00005916"/>
    </source>
</evidence>
<name>A0A6J6N081_9ZZZZ</name>
<feature type="domain" description="Tetrapyrrole biosynthesis glutamyl-tRNA reductase dimerisation" evidence="8">
    <location>
        <begin position="319"/>
        <end position="418"/>
    </location>
</feature>
<dbReference type="Pfam" id="PF00745">
    <property type="entry name" value="GlutR_dimer"/>
    <property type="match status" value="1"/>
</dbReference>
<dbReference type="PROSITE" id="PS00747">
    <property type="entry name" value="GLUTR"/>
    <property type="match status" value="1"/>
</dbReference>
<sequence>MSIVVLGVNYHTTPVTLLEKVMIPVSAMSDALQVLSGRSDIREVVVLSTCNRTEVYAVAERFHAAQKDILEFLCTTSGVSADEITPHLYSQFDDDAVVHLFEVAAGIDSAVLGETEIVGQVRDAWDFAMKQGTSRSTLNLLFRYALESGKRARTETGISRSTASVAHAAVEMSEEILGSLSSKHVLVVGAGEMGEGVSGALSRAGTASITVLNRTASRAEALAQKIGASVADFSNLEVELAKADVVVACTGAGEIVINHELMVRVGHVRTAPILIVDIALPRDVAASVADLPGVTLRDLDHLSQWAQRGIDKRSSEVGQVRTIIGQEVDRYLLDQTQRQAAPLVAQLRKYVEDIRQAEVERFDAGLAALTPEQRELVESISHGIINKMLHAPSVRLREAAGTPQGERLSAAVRDLFSLE</sequence>
<dbReference type="InterPro" id="IPR018214">
    <property type="entry name" value="GluRdtase_CS"/>
</dbReference>
<dbReference type="PANTHER" id="PTHR43013">
    <property type="entry name" value="GLUTAMYL-TRNA REDUCTASE"/>
    <property type="match status" value="1"/>
</dbReference>
<dbReference type="InterPro" id="IPR036453">
    <property type="entry name" value="GluRdtase_dimer_dom_sf"/>
</dbReference>
<evidence type="ECO:0000256" key="4">
    <source>
        <dbReference type="ARBA" id="ARBA00022857"/>
    </source>
</evidence>
<dbReference type="FunFam" id="3.40.50.720:FF:000031">
    <property type="entry name" value="Glutamyl-tRNA reductase"/>
    <property type="match status" value="1"/>
</dbReference>
<dbReference type="CDD" id="cd05213">
    <property type="entry name" value="NAD_bind_Glutamyl_tRNA_reduct"/>
    <property type="match status" value="1"/>
</dbReference>
<keyword evidence="5" id="KW-0560">Oxidoreductase</keyword>
<evidence type="ECO:0000256" key="5">
    <source>
        <dbReference type="ARBA" id="ARBA00023002"/>
    </source>
</evidence>
<dbReference type="InterPro" id="IPR036343">
    <property type="entry name" value="GluRdtase_N_sf"/>
</dbReference>
<evidence type="ECO:0000256" key="6">
    <source>
        <dbReference type="ARBA" id="ARBA00023244"/>
    </source>
</evidence>
<dbReference type="SUPFAM" id="SSF69742">
    <property type="entry name" value="Glutamyl tRNA-reductase catalytic, N-terminal domain"/>
    <property type="match status" value="1"/>
</dbReference>
<dbReference type="InterPro" id="IPR000343">
    <property type="entry name" value="4pyrrol_synth_GluRdtase"/>
</dbReference>
<feature type="domain" description="Glutamyl-tRNA reductase N-terminal" evidence="10">
    <location>
        <begin position="6"/>
        <end position="156"/>
    </location>
</feature>
<dbReference type="Pfam" id="PF01488">
    <property type="entry name" value="Shikimate_DH"/>
    <property type="match status" value="1"/>
</dbReference>
<dbReference type="InterPro" id="IPR006151">
    <property type="entry name" value="Shikm_DH/Glu-tRNA_Rdtase"/>
</dbReference>
<dbReference type="FunFam" id="3.30.460.30:FF:000001">
    <property type="entry name" value="Glutamyl-tRNA reductase"/>
    <property type="match status" value="1"/>
</dbReference>
<dbReference type="InterPro" id="IPR015896">
    <property type="entry name" value="4pyrrol_synth_GluRdtase_dimer"/>
</dbReference>
<dbReference type="GO" id="GO:0019353">
    <property type="term" value="P:protoporphyrinogen IX biosynthetic process from glutamate"/>
    <property type="evidence" value="ECO:0007669"/>
    <property type="project" value="TreeGrafter"/>
</dbReference>
<comment type="similarity">
    <text evidence="2">Belongs to the glutamyl-tRNA reductase family.</text>
</comment>
<accession>A0A6J6N081</accession>
<evidence type="ECO:0000256" key="1">
    <source>
        <dbReference type="ARBA" id="ARBA00005059"/>
    </source>
</evidence>
<evidence type="ECO:0000256" key="3">
    <source>
        <dbReference type="ARBA" id="ARBA00012970"/>
    </source>
</evidence>
<dbReference type="SUPFAM" id="SSF69075">
    <property type="entry name" value="Glutamyl tRNA-reductase dimerization domain"/>
    <property type="match status" value="1"/>
</dbReference>
<dbReference type="EMBL" id="CAEZXA010000098">
    <property type="protein sequence ID" value="CAB4679556.1"/>
    <property type="molecule type" value="Genomic_DNA"/>
</dbReference>
<dbReference type="HAMAP" id="MF_00087">
    <property type="entry name" value="Glu_tRNA_reductase"/>
    <property type="match status" value="1"/>
</dbReference>
<dbReference type="NCBIfam" id="TIGR01035">
    <property type="entry name" value="hemA"/>
    <property type="match status" value="1"/>
</dbReference>
<dbReference type="PANTHER" id="PTHR43013:SF1">
    <property type="entry name" value="GLUTAMYL-TRNA REDUCTASE"/>
    <property type="match status" value="1"/>
</dbReference>
<reference evidence="11" key="1">
    <citation type="submission" date="2020-05" db="EMBL/GenBank/DDBJ databases">
        <authorList>
            <person name="Chiriac C."/>
            <person name="Salcher M."/>
            <person name="Ghai R."/>
            <person name="Kavagutti S V."/>
        </authorList>
    </citation>
    <scope>NUCLEOTIDE SEQUENCE</scope>
</reference>
<keyword evidence="6" id="KW-0627">Porphyrin biosynthesis</keyword>
<protein>
    <recommendedName>
        <fullName evidence="3">glutamyl-tRNA reductase</fullName>
        <ecNumber evidence="3">1.2.1.70</ecNumber>
    </recommendedName>
</protein>
<proteinExistence type="inferred from homology"/>
<feature type="domain" description="Quinate/shikimate 5-dehydrogenase/glutamyl-tRNA reductase" evidence="9">
    <location>
        <begin position="172"/>
        <end position="303"/>
    </location>
</feature>
<dbReference type="GO" id="GO:0008883">
    <property type="term" value="F:glutamyl-tRNA reductase activity"/>
    <property type="evidence" value="ECO:0007669"/>
    <property type="project" value="UniProtKB-EC"/>
</dbReference>
<comment type="pathway">
    <text evidence="1">Porphyrin-containing compound metabolism; protoporphyrin-IX biosynthesis; 5-aminolevulinate from L-glutamyl-tRNA(Glu): step 1/2.</text>
</comment>
<dbReference type="GO" id="GO:0050661">
    <property type="term" value="F:NADP binding"/>
    <property type="evidence" value="ECO:0007669"/>
    <property type="project" value="InterPro"/>
</dbReference>
<evidence type="ECO:0000259" key="8">
    <source>
        <dbReference type="Pfam" id="PF00745"/>
    </source>
</evidence>
<dbReference type="SUPFAM" id="SSF51735">
    <property type="entry name" value="NAD(P)-binding Rossmann-fold domains"/>
    <property type="match status" value="1"/>
</dbReference>
<evidence type="ECO:0000256" key="7">
    <source>
        <dbReference type="ARBA" id="ARBA00047464"/>
    </source>
</evidence>
<dbReference type="InterPro" id="IPR036291">
    <property type="entry name" value="NAD(P)-bd_dom_sf"/>
</dbReference>
<evidence type="ECO:0000313" key="11">
    <source>
        <dbReference type="EMBL" id="CAB4679556.1"/>
    </source>
</evidence>
<dbReference type="InterPro" id="IPR015895">
    <property type="entry name" value="4pyrrol_synth_GluRdtase_N"/>
</dbReference>
<keyword evidence="4" id="KW-0521">NADP</keyword>
<dbReference type="Gene3D" id="3.30.460.30">
    <property type="entry name" value="Glutamyl-tRNA reductase, N-terminal domain"/>
    <property type="match status" value="1"/>
</dbReference>
<dbReference type="PIRSF" id="PIRSF000445">
    <property type="entry name" value="4pyrrol_synth_GluRdtase"/>
    <property type="match status" value="1"/>
</dbReference>